<dbReference type="InterPro" id="IPR036624">
    <property type="entry name" value="Hcp1-lik_sf"/>
</dbReference>
<organism evidence="1 2">
    <name type="scientific">Paraburkholderia caribensis MBA4</name>
    <dbReference type="NCBI Taxonomy" id="1323664"/>
    <lineage>
        <taxon>Bacteria</taxon>
        <taxon>Pseudomonadati</taxon>
        <taxon>Pseudomonadota</taxon>
        <taxon>Betaproteobacteria</taxon>
        <taxon>Burkholderiales</taxon>
        <taxon>Burkholderiaceae</taxon>
        <taxon>Paraburkholderia</taxon>
    </lineage>
</organism>
<dbReference type="GeneID" id="69971730"/>
<dbReference type="InterPro" id="IPR008514">
    <property type="entry name" value="T6SS_Hcp"/>
</dbReference>
<dbReference type="AlphaFoldDB" id="A0A0N7JV16"/>
<dbReference type="KEGG" id="bcai:K788_0000930"/>
<dbReference type="InterPro" id="IPR053165">
    <property type="entry name" value="HSI-I_assembly_Hcp1"/>
</dbReference>
<dbReference type="RefSeq" id="WP_035999244.1">
    <property type="nucleotide sequence ID" value="NZ_CP012747.1"/>
</dbReference>
<dbReference type="EMBL" id="CP012747">
    <property type="protein sequence ID" value="ALL67957.1"/>
    <property type="molecule type" value="Genomic_DNA"/>
</dbReference>
<dbReference type="Proteomes" id="UP000019146">
    <property type="component" value="Chromosome 2"/>
</dbReference>
<evidence type="ECO:0000313" key="1">
    <source>
        <dbReference type="EMBL" id="ALL67957.1"/>
    </source>
</evidence>
<dbReference type="Gene3D" id="2.30.110.20">
    <property type="entry name" value="Hcp1-like"/>
    <property type="match status" value="1"/>
</dbReference>
<evidence type="ECO:0000313" key="2">
    <source>
        <dbReference type="Proteomes" id="UP000019146"/>
    </source>
</evidence>
<protein>
    <submittedName>
        <fullName evidence="1">Putative cytoplasmic protein USSDB7A</fullName>
    </submittedName>
</protein>
<dbReference type="Pfam" id="PF05638">
    <property type="entry name" value="T6SS_HCP"/>
    <property type="match status" value="1"/>
</dbReference>
<dbReference type="SUPFAM" id="SSF141452">
    <property type="entry name" value="Hcp1-like"/>
    <property type="match status" value="1"/>
</dbReference>
<proteinExistence type="predicted"/>
<accession>A0A0N7JV16</accession>
<dbReference type="PANTHER" id="PTHR36152">
    <property type="entry name" value="CYTOPLASMIC PROTEIN-RELATED"/>
    <property type="match status" value="1"/>
</dbReference>
<gene>
    <name evidence="1" type="ORF">K788_0000930</name>
</gene>
<sequence>MASDIFIQINGIDGESQDAAFPNAIDVTHWELTIEQKSTMQAGSGGGAGKASISDLTFRHDLDRASPNLAVYAAQGRHIPEAKLFMRKAGGVPHLYFRLTLYDVVVTKVWPSIDSANAIETVALSFARMKQEYIMQSAQGGNMGTITGLIDVKQNRAA</sequence>
<name>A0A0N7JV16_9BURK</name>
<dbReference type="PANTHER" id="PTHR36152:SF5">
    <property type="entry name" value="PROTEIN HCP1"/>
    <property type="match status" value="1"/>
</dbReference>
<reference evidence="1 2" key="1">
    <citation type="journal article" date="2014" name="Genome Announc.">
        <title>Draft Genome Sequence of the Haloacid-Degrading Burkholderia caribensis Strain MBA4.</title>
        <authorList>
            <person name="Pan Y."/>
            <person name="Kong K.F."/>
            <person name="Tsang J.S."/>
        </authorList>
    </citation>
    <scope>NUCLEOTIDE SEQUENCE [LARGE SCALE GENOMIC DNA]</scope>
    <source>
        <strain evidence="1 2">MBA4</strain>
    </source>
</reference>